<accession>A0ABR7HW02</accession>
<dbReference type="EMBL" id="JACOPR010000009">
    <property type="protein sequence ID" value="MBC5731673.1"/>
    <property type="molecule type" value="Genomic_DNA"/>
</dbReference>
<evidence type="ECO:0000313" key="1">
    <source>
        <dbReference type="EMBL" id="MBC5731673.1"/>
    </source>
</evidence>
<dbReference type="Gene3D" id="3.40.50.300">
    <property type="entry name" value="P-loop containing nucleotide triphosphate hydrolases"/>
    <property type="match status" value="1"/>
</dbReference>
<name>A0ABR7HW02_9FIRM</name>
<dbReference type="Proteomes" id="UP000660021">
    <property type="component" value="Unassembled WGS sequence"/>
</dbReference>
<dbReference type="RefSeq" id="WP_101692078.1">
    <property type="nucleotide sequence ID" value="NZ_JACOPR010000009.1"/>
</dbReference>
<keyword evidence="2" id="KW-1185">Reference proteome</keyword>
<proteinExistence type="predicted"/>
<protein>
    <submittedName>
        <fullName evidence="1">Cytidylate kinase-like family protein</fullName>
    </submittedName>
</protein>
<dbReference type="SUPFAM" id="SSF52540">
    <property type="entry name" value="P-loop containing nucleoside triphosphate hydrolases"/>
    <property type="match status" value="1"/>
</dbReference>
<organism evidence="1 2">
    <name type="scientific">Pseudoflavonifractor hominis</name>
    <dbReference type="NCBI Taxonomy" id="2763059"/>
    <lineage>
        <taxon>Bacteria</taxon>
        <taxon>Bacillati</taxon>
        <taxon>Bacillota</taxon>
        <taxon>Clostridia</taxon>
        <taxon>Eubacteriales</taxon>
        <taxon>Oscillospiraceae</taxon>
        <taxon>Pseudoflavonifractor</taxon>
    </lineage>
</organism>
<comment type="caution">
    <text evidence="1">The sequence shown here is derived from an EMBL/GenBank/DDBJ whole genome shotgun (WGS) entry which is preliminary data.</text>
</comment>
<reference evidence="1 2" key="1">
    <citation type="submission" date="2020-08" db="EMBL/GenBank/DDBJ databases">
        <title>Genome public.</title>
        <authorList>
            <person name="Liu C."/>
            <person name="Sun Q."/>
        </authorList>
    </citation>
    <scope>NUCLEOTIDE SEQUENCE [LARGE SCALE GENOMIC DNA]</scope>
    <source>
        <strain evidence="1 2">New-38</strain>
    </source>
</reference>
<dbReference type="Pfam" id="PF13189">
    <property type="entry name" value="Cytidylate_kin2"/>
    <property type="match status" value="1"/>
</dbReference>
<evidence type="ECO:0000313" key="2">
    <source>
        <dbReference type="Proteomes" id="UP000660021"/>
    </source>
</evidence>
<dbReference type="InterPro" id="IPR027417">
    <property type="entry name" value="P-loop_NTPase"/>
</dbReference>
<sequence>MEHTVICLSRQFGSGGREIGRRLAQRLGIAFYDRELIELAAARGQIRVSRLEDADERKSSPWLFESLYEGNGAVNRGSSPNDTLFWLQSEVIREKARTEDCLLVGRCADYVLTQAGIPHKSVYICAPWEERVRRVSALEQIDEKSAAALVRKTDKQRKSYSEYYTGGTWGDPESYDLCLNSAQLTTEEIVELLAYFCKAK</sequence>
<gene>
    <name evidence="1" type="ORF">H8S34_12665</name>
</gene>